<dbReference type="Gene3D" id="3.30.70.260">
    <property type="match status" value="1"/>
</dbReference>
<dbReference type="GO" id="GO:0004664">
    <property type="term" value="F:prephenate dehydratase activity"/>
    <property type="evidence" value="ECO:0007669"/>
    <property type="project" value="UniProtKB-EC"/>
</dbReference>
<evidence type="ECO:0000256" key="6">
    <source>
        <dbReference type="ARBA" id="ARBA00023239"/>
    </source>
</evidence>
<name>A0A6C1DYM3_SACPS</name>
<dbReference type="CDD" id="cd04905">
    <property type="entry name" value="ACT_CM-PDT"/>
    <property type="match status" value="1"/>
</dbReference>
<comment type="pathway">
    <text evidence="1">Amino-acid biosynthesis; L-phenylalanine biosynthesis; phenylpyruvate from prephenate: step 1/1.</text>
</comment>
<dbReference type="OrthoDB" id="983542at2759"/>
<protein>
    <recommendedName>
        <fullName evidence="2">prephenate dehydratase</fullName>
        <ecNumber evidence="2">4.2.1.51</ecNumber>
    </recommendedName>
</protein>
<dbReference type="Pfam" id="PF00800">
    <property type="entry name" value="PDT"/>
    <property type="match status" value="1"/>
</dbReference>
<dbReference type="SUPFAM" id="SSF53850">
    <property type="entry name" value="Periplasmic binding protein-like II"/>
    <property type="match status" value="1"/>
</dbReference>
<keyword evidence="5" id="KW-0584">Phenylalanine biosynthesis</keyword>
<dbReference type="PIRSF" id="PIRSF001500">
    <property type="entry name" value="Chor_mut_pdt_Ppr"/>
    <property type="match status" value="1"/>
</dbReference>
<dbReference type="PANTHER" id="PTHR21022">
    <property type="entry name" value="PREPHENATE DEHYDRATASE P PROTEIN"/>
    <property type="match status" value="1"/>
</dbReference>
<dbReference type="Proteomes" id="UP000501346">
    <property type="component" value="Chromosome ScXIV"/>
</dbReference>
<sequence>MASKTLRVLFLGPKGTYSHQAALQQFQSTSDVEYLPAASIPQCFNQLENDTSIDYSVVPLENSTNGQVVFSYDLLRDRMIKKALSSPAPADTNRITPDIEVMAEQYVPITHCIISPIQLPNGIASLGNFEEIIIHSHPQVWGQVECYLSSMAEKFPQVTFKRVDCSSTSESVNQCIRSSTADCDNILHLAIASETAAQLHKAYIIEHSINDKLGNTTRFLVLKRRENAGDNEVEDTGLPRVNLLTFTTRQDDPGSLVDVLNILKIHSLNMCSINSRPFHLDEHDRNWRYLFFIEYYTEKNTPKNKEKFYEDISDKSKQWCLWGTFPRNERYYHK</sequence>
<gene>
    <name evidence="9" type="primary">PHA2_1</name>
    <name evidence="9" type="ORF">GRS66_004236</name>
</gene>
<evidence type="ECO:0000256" key="4">
    <source>
        <dbReference type="ARBA" id="ARBA00023141"/>
    </source>
</evidence>
<evidence type="ECO:0000256" key="5">
    <source>
        <dbReference type="ARBA" id="ARBA00023222"/>
    </source>
</evidence>
<keyword evidence="6" id="KW-0456">Lyase</keyword>
<dbReference type="PANTHER" id="PTHR21022:SF19">
    <property type="entry name" value="PREPHENATE DEHYDRATASE-RELATED"/>
    <property type="match status" value="1"/>
</dbReference>
<keyword evidence="10" id="KW-1185">Reference proteome</keyword>
<evidence type="ECO:0000256" key="2">
    <source>
        <dbReference type="ARBA" id="ARBA00013147"/>
    </source>
</evidence>
<dbReference type="PROSITE" id="PS51171">
    <property type="entry name" value="PREPHENATE_DEHYDR_3"/>
    <property type="match status" value="1"/>
</dbReference>
<evidence type="ECO:0000313" key="9">
    <source>
        <dbReference type="EMBL" id="QID81839.1"/>
    </source>
</evidence>
<keyword evidence="4" id="KW-0057">Aromatic amino acid biosynthesis</keyword>
<evidence type="ECO:0000259" key="8">
    <source>
        <dbReference type="PROSITE" id="PS51671"/>
    </source>
</evidence>
<dbReference type="EMBL" id="CP048995">
    <property type="protein sequence ID" value="QID81839.1"/>
    <property type="molecule type" value="Genomic_DNA"/>
</dbReference>
<reference evidence="9 10" key="1">
    <citation type="journal article" date="2019" name="BMC Genomics">
        <title>Chromosome level assembly and comparative genome analysis confirm lager-brewing yeasts originated from a single hybridization.</title>
        <authorList>
            <person name="Salazar A.N."/>
            <person name="Gorter de Vries A.R."/>
            <person name="van den Broek M."/>
            <person name="Brouwers N."/>
            <person name="de la Torre Cortes P."/>
            <person name="Kuijpers N.G.A."/>
            <person name="Daran J.G."/>
            <person name="Abeel T."/>
        </authorList>
    </citation>
    <scope>NUCLEOTIDE SEQUENCE [LARGE SCALE GENOMIC DNA]</scope>
    <source>
        <strain evidence="9 10">CBS 1483</strain>
    </source>
</reference>
<proteinExistence type="predicted"/>
<dbReference type="InterPro" id="IPR001086">
    <property type="entry name" value="Preph_deHydtase"/>
</dbReference>
<evidence type="ECO:0000256" key="3">
    <source>
        <dbReference type="ARBA" id="ARBA00022605"/>
    </source>
</evidence>
<organism evidence="9 10">
    <name type="scientific">Saccharomyces pastorianus</name>
    <name type="common">Lager yeast</name>
    <name type="synonym">Saccharomyces cerevisiae x Saccharomyces eubayanus</name>
    <dbReference type="NCBI Taxonomy" id="27292"/>
    <lineage>
        <taxon>Eukaryota</taxon>
        <taxon>Fungi</taxon>
        <taxon>Dikarya</taxon>
        <taxon>Ascomycota</taxon>
        <taxon>Saccharomycotina</taxon>
        <taxon>Saccharomycetes</taxon>
        <taxon>Saccharomycetales</taxon>
        <taxon>Saccharomycetaceae</taxon>
        <taxon>Saccharomyces</taxon>
    </lineage>
</organism>
<dbReference type="InterPro" id="IPR045865">
    <property type="entry name" value="ACT-like_dom_sf"/>
</dbReference>
<dbReference type="FunFam" id="3.40.190.10:FF:000254">
    <property type="entry name" value="Prephenate dehydratase"/>
    <property type="match status" value="1"/>
</dbReference>
<dbReference type="InterPro" id="IPR002912">
    <property type="entry name" value="ACT_dom"/>
</dbReference>
<dbReference type="FunFam" id="3.30.70.260:FF:000101">
    <property type="entry name" value="Prephenate dehydratase"/>
    <property type="match status" value="1"/>
</dbReference>
<feature type="domain" description="ACT" evidence="8">
    <location>
        <begin position="244"/>
        <end position="322"/>
    </location>
</feature>
<accession>A0A6C1DYM3</accession>
<dbReference type="UniPathway" id="UPA00121">
    <property type="reaction ID" value="UER00345"/>
</dbReference>
<dbReference type="GO" id="GO:0005737">
    <property type="term" value="C:cytoplasm"/>
    <property type="evidence" value="ECO:0007669"/>
    <property type="project" value="TreeGrafter"/>
</dbReference>
<dbReference type="AlphaFoldDB" id="A0A6C1DYM3"/>
<dbReference type="EC" id="4.2.1.51" evidence="2"/>
<keyword evidence="3" id="KW-0028">Amino-acid biosynthesis</keyword>
<dbReference type="SUPFAM" id="SSF55021">
    <property type="entry name" value="ACT-like"/>
    <property type="match status" value="1"/>
</dbReference>
<dbReference type="GO" id="GO:0009094">
    <property type="term" value="P:L-phenylalanine biosynthetic process"/>
    <property type="evidence" value="ECO:0007669"/>
    <property type="project" value="UniProtKB-UniPathway"/>
</dbReference>
<dbReference type="CDD" id="cd13532">
    <property type="entry name" value="PBP2_PDT_like"/>
    <property type="match status" value="1"/>
</dbReference>
<evidence type="ECO:0000313" key="10">
    <source>
        <dbReference type="Proteomes" id="UP000501346"/>
    </source>
</evidence>
<dbReference type="Gene3D" id="3.40.190.10">
    <property type="entry name" value="Periplasmic binding protein-like II"/>
    <property type="match status" value="2"/>
</dbReference>
<dbReference type="PROSITE" id="PS51671">
    <property type="entry name" value="ACT"/>
    <property type="match status" value="1"/>
</dbReference>
<feature type="domain" description="Prephenate dehydratase" evidence="7">
    <location>
        <begin position="7"/>
        <end position="224"/>
    </location>
</feature>
<evidence type="ECO:0000259" key="7">
    <source>
        <dbReference type="PROSITE" id="PS51171"/>
    </source>
</evidence>
<dbReference type="InterPro" id="IPR008242">
    <property type="entry name" value="Chor_mutase/pphenate_deHydtase"/>
</dbReference>
<evidence type="ECO:0000256" key="1">
    <source>
        <dbReference type="ARBA" id="ARBA00004741"/>
    </source>
</evidence>